<name>A0ABX1XAR8_9BACL</name>
<sequence>MKGIIEMKSDFLMQPPHPETEWSACTGYSESALPIERILDVAISDASICKGPDHTYYLTGTTDVSNIQVWTSTDLKSWKGPTNIWDLEQDGTWQKASKGPAGICSPEIHYVNGIFWITYGLKEGGTGLLQSLTASVLGPYRDLGKITDEGHDASLFKDDDGAVYWVYGNGQIARMTEDMTGLAESPRMVEVQPWKVAGREDHPSYSQNVQVGTYGAFLYKQDGYYYMFCADALARMGSNAVDTFVAVSESIYGPYSRRYLALPHGGQISLFSDVDNQLHASFSGCGSYSLVEHYPSIVPMSLVSHGFIRPREDVLLEKGGVGSLKPIADFPIRDPHISTGPDGTYYLTGTSDKPHHNFWDRNNQLHIWRSHDLKEWNHVAKVWDLSENGTWENNIYENPCLWAPEMIYLYDTFWITFSLQGGGTGMIKSITGLAEGPYIDMGRMTNTDIDSSLFQDEDGQVYFVWQDGKIAKMKKNMTGFAEDPRKLLCSDGQRVGYEGAFIVKYKGKYILGAAEWNGDKRVDGTYDLMYAVADELYGPYTLRRLAVPHGGHGTMFIDHDGRLMSTFFGNDRTAPFRTRPGIVALHVEEDEEGLCIVPYSE</sequence>
<evidence type="ECO:0000256" key="2">
    <source>
        <dbReference type="ARBA" id="ARBA00022801"/>
    </source>
</evidence>
<proteinExistence type="inferred from homology"/>
<dbReference type="PANTHER" id="PTHR42812">
    <property type="entry name" value="BETA-XYLOSIDASE"/>
    <property type="match status" value="1"/>
</dbReference>
<comment type="similarity">
    <text evidence="1">Belongs to the glycosyl hydrolase 43 family.</text>
</comment>
<dbReference type="InterPro" id="IPR006710">
    <property type="entry name" value="Glyco_hydro_43"/>
</dbReference>
<dbReference type="PANTHER" id="PTHR42812:SF14">
    <property type="entry name" value="SECRETED PROTEIN"/>
    <property type="match status" value="1"/>
</dbReference>
<keyword evidence="5" id="KW-1185">Reference proteome</keyword>
<dbReference type="SUPFAM" id="SSF75005">
    <property type="entry name" value="Arabinanase/levansucrase/invertase"/>
    <property type="match status" value="2"/>
</dbReference>
<comment type="caution">
    <text evidence="4">The sequence shown here is derived from an EMBL/GenBank/DDBJ whole genome shotgun (WGS) entry which is preliminary data.</text>
</comment>
<evidence type="ECO:0000256" key="3">
    <source>
        <dbReference type="ARBA" id="ARBA00023295"/>
    </source>
</evidence>
<evidence type="ECO:0000313" key="5">
    <source>
        <dbReference type="Proteomes" id="UP000653578"/>
    </source>
</evidence>
<accession>A0ABX1XAR8</accession>
<gene>
    <name evidence="4" type="ORF">GC096_16065</name>
</gene>
<reference evidence="4 5" key="1">
    <citation type="submission" date="2019-10" db="EMBL/GenBank/DDBJ databases">
        <title>Description of Paenibacillus humi sp. nov.</title>
        <authorList>
            <person name="Carlier A."/>
            <person name="Qi S."/>
        </authorList>
    </citation>
    <scope>NUCLEOTIDE SEQUENCE [LARGE SCALE GENOMIC DNA]</scope>
    <source>
        <strain evidence="4 5">LMG 31461</strain>
    </source>
</reference>
<dbReference type="Gene3D" id="2.115.10.20">
    <property type="entry name" value="Glycosyl hydrolase domain, family 43"/>
    <property type="match status" value="2"/>
</dbReference>
<keyword evidence="3" id="KW-0326">Glycosidase</keyword>
<keyword evidence="2" id="KW-0378">Hydrolase</keyword>
<dbReference type="EMBL" id="WHNY01000048">
    <property type="protein sequence ID" value="NOU65550.1"/>
    <property type="molecule type" value="Genomic_DNA"/>
</dbReference>
<protein>
    <submittedName>
        <fullName evidence="4">Family 43 glycosylhydrolase</fullName>
    </submittedName>
</protein>
<dbReference type="InterPro" id="IPR051795">
    <property type="entry name" value="Glycosyl_Hydrlase_43"/>
</dbReference>
<dbReference type="Pfam" id="PF04616">
    <property type="entry name" value="Glyco_hydro_43"/>
    <property type="match status" value="2"/>
</dbReference>
<dbReference type="InterPro" id="IPR023296">
    <property type="entry name" value="Glyco_hydro_beta-prop_sf"/>
</dbReference>
<organism evidence="4 5">
    <name type="scientific">Paenibacillus plantarum</name>
    <dbReference type="NCBI Taxonomy" id="2654975"/>
    <lineage>
        <taxon>Bacteria</taxon>
        <taxon>Bacillati</taxon>
        <taxon>Bacillota</taxon>
        <taxon>Bacilli</taxon>
        <taxon>Bacillales</taxon>
        <taxon>Paenibacillaceae</taxon>
        <taxon>Paenibacillus</taxon>
    </lineage>
</organism>
<evidence type="ECO:0000313" key="4">
    <source>
        <dbReference type="EMBL" id="NOU65550.1"/>
    </source>
</evidence>
<evidence type="ECO:0000256" key="1">
    <source>
        <dbReference type="ARBA" id="ARBA00009865"/>
    </source>
</evidence>
<dbReference type="Proteomes" id="UP000653578">
    <property type="component" value="Unassembled WGS sequence"/>
</dbReference>
<dbReference type="CDD" id="cd08986">
    <property type="entry name" value="GH43-like"/>
    <property type="match status" value="2"/>
</dbReference>